<evidence type="ECO:0000313" key="3">
    <source>
        <dbReference type="EMBL" id="AMY10331.1"/>
    </source>
</evidence>
<keyword evidence="4" id="KW-1185">Reference proteome</keyword>
<protein>
    <recommendedName>
        <fullName evidence="5">DUF349 domain-containing protein</fullName>
    </recommendedName>
</protein>
<proteinExistence type="predicted"/>
<evidence type="ECO:0000256" key="1">
    <source>
        <dbReference type="SAM" id="Coils"/>
    </source>
</evidence>
<sequence length="966" mass="105995">MALFDRFRQPKWKHADPAIRLEAVNELGDDAQEVLCSLAREDADPGVRRRAVARVEDIGTLASVARSDMDEGVRAEARKLLMDLATDGSDESEALEALAGLDDERDLAVIARTTDAEAVGLAALRRVSAPRLIGSVAGRAAGGGIRLAALALMTDPAERLLVALNSEHKDVALSALESLTDADALEQIANRAKNKLVSRRARTRLRDQQPAAVDAPAHTGELNRDRLCDMVEGLGHEPRVDAIQAPLDAAVEAWQQLAALDEAPSLLQTRFDAAAAAARARLEQLRADVAAVQAEAEARAAKDARRADVCQQLEDYAGDDIEDAVTAAQTAWGELDAEHEPGSDAVNQRFLASIARQRARLAARLADAERHTQLASLAGEAELLAGMDDLPHAHKRWADLLRRWTSLAQDGSNVDPVLVSRVKAAESAIASRTAAIREQEGAARGENLARALASCDRLEAITARENLPLKDAEQALRDARSTAEQLGALPSRDDQGAIVDRLKKVQARLMDVIRDLRSADDWKRWANATVQQELCEKIEALAQIEALPDVAKRLKDLRQDWKQASAGPRGAEGDALWQRFKAGADTAQTRVDAFYAQRSVEDAAVLQEKAQLAEQAEALAESTDWLKTADALKALQQRWNALGHAPRGEQGKALNNRFRAACDRFFTRRKDDLTQRKDVWSANQAVKEDLIAQAEVIAETTDWNAGVETIKALQAAWKASGPVKRQKSEQLWQKFRAACDRFFERYKHRHEAEFDTRRATREQALIDFEALAAEEGTEGPPVLARAEAAWHTWRNGPPLPRDIVRPMQDRFATASQALLERYPETFRRSAFDPEVTRTRMTELVTQVEQLGSPLSSPQASVQVAPAAALATMLKEALASNTIGGRVDDQTKRRAAQETVRVARAAWSRLGPASGDDAADLERRFAAACRKFDDPRDQHGDRGDRGDRRGPRPQGARARAPRQDQRA</sequence>
<feature type="coiled-coil region" evidence="1">
    <location>
        <begin position="275"/>
        <end position="302"/>
    </location>
</feature>
<evidence type="ECO:0000313" key="4">
    <source>
        <dbReference type="Proteomes" id="UP000076079"/>
    </source>
</evidence>
<dbReference type="RefSeq" id="WP_110171979.1">
    <property type="nucleotide sequence ID" value="NZ_CP015136.1"/>
</dbReference>
<evidence type="ECO:0000256" key="2">
    <source>
        <dbReference type="SAM" id="MobiDB-lite"/>
    </source>
</evidence>
<keyword evidence="1" id="KW-0175">Coiled coil</keyword>
<dbReference type="STRING" id="1855912.LuPra_03561"/>
<evidence type="ECO:0008006" key="5">
    <source>
        <dbReference type="Google" id="ProtNLM"/>
    </source>
</evidence>
<feature type="region of interest" description="Disordered" evidence="2">
    <location>
        <begin position="927"/>
        <end position="966"/>
    </location>
</feature>
<name>A0A143PPI1_LUTPR</name>
<accession>A0A143PPI1</accession>
<dbReference type="KEGG" id="abac:LuPra_03561"/>
<dbReference type="Pfam" id="PF03993">
    <property type="entry name" value="DUF349"/>
    <property type="match status" value="3"/>
</dbReference>
<dbReference type="AlphaFoldDB" id="A0A143PPI1"/>
<dbReference type="OrthoDB" id="5422202at2"/>
<dbReference type="EMBL" id="CP015136">
    <property type="protein sequence ID" value="AMY10331.1"/>
    <property type="molecule type" value="Genomic_DNA"/>
</dbReference>
<reference evidence="3 4" key="1">
    <citation type="journal article" date="2016" name="Genome Announc.">
        <title>First Complete Genome Sequence of a Subdivision 6 Acidobacterium Strain.</title>
        <authorList>
            <person name="Huang S."/>
            <person name="Vieira S."/>
            <person name="Bunk B."/>
            <person name="Riedel T."/>
            <person name="Sproer C."/>
            <person name="Overmann J."/>
        </authorList>
    </citation>
    <scope>NUCLEOTIDE SEQUENCE [LARGE SCALE GENOMIC DNA]</scope>
    <source>
        <strain evidence="4">DSM 100886 HEG_-6_39</strain>
    </source>
</reference>
<reference evidence="4" key="2">
    <citation type="submission" date="2016-04" db="EMBL/GenBank/DDBJ databases">
        <title>First Complete Genome Sequence of a Subdivision 6 Acidobacterium.</title>
        <authorList>
            <person name="Huang S."/>
            <person name="Vieira S."/>
            <person name="Bunk B."/>
            <person name="Riedel T."/>
            <person name="Sproeer C."/>
            <person name="Overmann J."/>
        </authorList>
    </citation>
    <scope>NUCLEOTIDE SEQUENCE [LARGE SCALE GENOMIC DNA]</scope>
    <source>
        <strain evidence="4">DSM 100886 HEG_-6_39</strain>
    </source>
</reference>
<organism evidence="3 4">
    <name type="scientific">Luteitalea pratensis</name>
    <dbReference type="NCBI Taxonomy" id="1855912"/>
    <lineage>
        <taxon>Bacteria</taxon>
        <taxon>Pseudomonadati</taxon>
        <taxon>Acidobacteriota</taxon>
        <taxon>Vicinamibacteria</taxon>
        <taxon>Vicinamibacterales</taxon>
        <taxon>Vicinamibacteraceae</taxon>
        <taxon>Luteitalea</taxon>
    </lineage>
</organism>
<gene>
    <name evidence="3" type="ORF">LuPra_03561</name>
</gene>
<dbReference type="InterPro" id="IPR007139">
    <property type="entry name" value="DUF349"/>
</dbReference>
<feature type="compositionally biased region" description="Basic and acidic residues" evidence="2">
    <location>
        <begin position="927"/>
        <end position="949"/>
    </location>
</feature>
<dbReference type="Proteomes" id="UP000076079">
    <property type="component" value="Chromosome"/>
</dbReference>